<evidence type="ECO:0000256" key="1">
    <source>
        <dbReference type="SAM" id="MobiDB-lite"/>
    </source>
</evidence>
<evidence type="ECO:0000313" key="3">
    <source>
        <dbReference type="Proteomes" id="UP000054618"/>
    </source>
</evidence>
<accession>A0A0W0Y5M9</accession>
<evidence type="ECO:0008006" key="4">
    <source>
        <dbReference type="Google" id="ProtNLM"/>
    </source>
</evidence>
<dbReference type="EMBL" id="LNYS01000006">
    <property type="protein sequence ID" value="KTD51902.1"/>
    <property type="molecule type" value="Genomic_DNA"/>
</dbReference>
<comment type="caution">
    <text evidence="2">The sequence shown here is derived from an EMBL/GenBank/DDBJ whole genome shotgun (WGS) entry which is preliminary data.</text>
</comment>
<protein>
    <recommendedName>
        <fullName evidence="4">Coiled-coil protein</fullName>
    </recommendedName>
</protein>
<proteinExistence type="predicted"/>
<name>A0A0W0Y5M9_9GAMM</name>
<dbReference type="Proteomes" id="UP000054618">
    <property type="component" value="Unassembled WGS sequence"/>
</dbReference>
<dbReference type="RefSeq" id="WP_058506846.1">
    <property type="nucleotide sequence ID" value="NZ_CAAAIK010000011.1"/>
</dbReference>
<keyword evidence="3" id="KW-1185">Reference proteome</keyword>
<evidence type="ECO:0000313" key="2">
    <source>
        <dbReference type="EMBL" id="KTD51902.1"/>
    </source>
</evidence>
<sequence>MTIFLKIMQDYIKEQMHLYDADSRKKWAPTAERAKLAEDKRTIADTLTSLICAIGNEEAKSQIKEPVSDEPEEPSLQEKEPVNSDIHNDEIYLAKILKILEDKQIEANEEARLKNIGPGDFNKLVVNIKELASAYLRKLKKLGLNNIPNDQPKDPQQIFNYFMADYLFKNTQAESKNPTLLQSVASFFFTDKVNNLQIAAAKERLVGIAVNNLFIMLGRPGTDKMRDNPEGRKIAVSLQLTALESGNVQVIKDNGVGLDLPIHYVAPLGTVGMDNNIGVSEAYLKECINKAREAMGIAIPKPASTEASSVYQPS</sequence>
<feature type="region of interest" description="Disordered" evidence="1">
    <location>
        <begin position="61"/>
        <end position="82"/>
    </location>
</feature>
<organism evidence="2 3">
    <name type="scientific">Legionella quinlivanii</name>
    <dbReference type="NCBI Taxonomy" id="45073"/>
    <lineage>
        <taxon>Bacteria</taxon>
        <taxon>Pseudomonadati</taxon>
        <taxon>Pseudomonadota</taxon>
        <taxon>Gammaproteobacteria</taxon>
        <taxon>Legionellales</taxon>
        <taxon>Legionellaceae</taxon>
        <taxon>Legionella</taxon>
    </lineage>
</organism>
<reference evidence="2 3" key="1">
    <citation type="submission" date="2015-11" db="EMBL/GenBank/DDBJ databases">
        <title>Genomic analysis of 38 Legionella species identifies large and diverse effector repertoires.</title>
        <authorList>
            <person name="Burstein D."/>
            <person name="Amaro F."/>
            <person name="Zusman T."/>
            <person name="Lifshitz Z."/>
            <person name="Cohen O."/>
            <person name="Gilbert J.A."/>
            <person name="Pupko T."/>
            <person name="Shuman H.A."/>
            <person name="Segal G."/>
        </authorList>
    </citation>
    <scope>NUCLEOTIDE SEQUENCE [LARGE SCALE GENOMIC DNA]</scope>
    <source>
        <strain evidence="2 3">CDC#1442-AUS-E</strain>
    </source>
</reference>
<dbReference type="AlphaFoldDB" id="A0A0W0Y5M9"/>
<gene>
    <name evidence="2" type="ORF">Lqui_0746</name>
</gene>
<dbReference type="PATRIC" id="fig|45073.5.peg.787"/>
<dbReference type="OrthoDB" id="5648648at2"/>